<evidence type="ECO:0000313" key="1">
    <source>
        <dbReference type="EMBL" id="GME85229.1"/>
    </source>
</evidence>
<evidence type="ECO:0000313" key="2">
    <source>
        <dbReference type="Proteomes" id="UP001165064"/>
    </source>
</evidence>
<dbReference type="EMBL" id="BSXS01006217">
    <property type="protein sequence ID" value="GME85229.1"/>
    <property type="molecule type" value="Genomic_DNA"/>
</dbReference>
<comment type="caution">
    <text evidence="1">The sequence shown here is derived from an EMBL/GenBank/DDBJ whole genome shotgun (WGS) entry which is preliminary data.</text>
</comment>
<proteinExistence type="predicted"/>
<reference evidence="1" key="1">
    <citation type="submission" date="2023-04" db="EMBL/GenBank/DDBJ databases">
        <title>Ambrosiozyma monospora NBRC 10751.</title>
        <authorList>
            <person name="Ichikawa N."/>
            <person name="Sato H."/>
            <person name="Tonouchi N."/>
        </authorList>
    </citation>
    <scope>NUCLEOTIDE SEQUENCE</scope>
    <source>
        <strain evidence="1">NBRC 10751</strain>
    </source>
</reference>
<keyword evidence="2" id="KW-1185">Reference proteome</keyword>
<name>A0ACB5TCJ3_AMBMO</name>
<dbReference type="Proteomes" id="UP001165064">
    <property type="component" value="Unassembled WGS sequence"/>
</dbReference>
<organism evidence="1 2">
    <name type="scientific">Ambrosiozyma monospora</name>
    <name type="common">Yeast</name>
    <name type="synonym">Endomycopsis monosporus</name>
    <dbReference type="NCBI Taxonomy" id="43982"/>
    <lineage>
        <taxon>Eukaryota</taxon>
        <taxon>Fungi</taxon>
        <taxon>Dikarya</taxon>
        <taxon>Ascomycota</taxon>
        <taxon>Saccharomycotina</taxon>
        <taxon>Pichiomycetes</taxon>
        <taxon>Pichiales</taxon>
        <taxon>Pichiaceae</taxon>
        <taxon>Ambrosiozyma</taxon>
    </lineage>
</organism>
<protein>
    <submittedName>
        <fullName evidence="1">Unnamed protein product</fullName>
    </submittedName>
</protein>
<sequence length="352" mass="41415">MKNSQVETEYLIIKGTKFSPSEYIKFYNTVWLIFNDFMMGFILHSLLRSHKEFLTQFVKSSIFQFERQLSDFIVWLMDSPAGFKLNNELAAFFGELCLWVMEFSNQTILDKIAMKSDLIVSILIIATKYGGISMFVAILLDLVHVMFIHLYWFYFASTRVFYWQSHILRSLFRLFYGKKYNILRNRVDSNNYDFDQMLFGIVLFSMLVYLIPTVLAFYTSFVVSRLFLVFLSFFLEIILIMLNHFPIVVLLLNVKNKNRLPGGIVFGMERFGMATYFKLETRSLTIANILRSHKKSLLKFNLITYNKKHLPGCETNEFEAVSHNWKQISVVNLSKRIVLGEIIQGIDYMSMF</sequence>
<accession>A0ACB5TCJ3</accession>
<gene>
    <name evidence="1" type="ORF">Amon02_000746800</name>
</gene>